<dbReference type="PROSITE" id="PS52004">
    <property type="entry name" value="KS3_2"/>
    <property type="match status" value="1"/>
</dbReference>
<organism evidence="5 6">
    <name type="scientific">Flavobacterium aciduliphilum</name>
    <dbReference type="NCBI Taxonomy" id="1101402"/>
    <lineage>
        <taxon>Bacteria</taxon>
        <taxon>Pseudomonadati</taxon>
        <taxon>Bacteroidota</taxon>
        <taxon>Flavobacteriia</taxon>
        <taxon>Flavobacteriales</taxon>
        <taxon>Flavobacteriaceae</taxon>
        <taxon>Flavobacterium</taxon>
    </lineage>
</organism>
<dbReference type="InterPro" id="IPR014031">
    <property type="entry name" value="Ketoacyl_synth_C"/>
</dbReference>
<dbReference type="GO" id="GO:0006633">
    <property type="term" value="P:fatty acid biosynthetic process"/>
    <property type="evidence" value="ECO:0007669"/>
    <property type="project" value="TreeGrafter"/>
</dbReference>
<dbReference type="AlphaFoldDB" id="A0A328YC27"/>
<evidence type="ECO:0000256" key="1">
    <source>
        <dbReference type="ARBA" id="ARBA00008467"/>
    </source>
</evidence>
<accession>A0A328YC27</accession>
<dbReference type="EMBL" id="QLSZ01000007">
    <property type="protein sequence ID" value="RAR71528.1"/>
    <property type="molecule type" value="Genomic_DNA"/>
</dbReference>
<gene>
    <name evidence="5" type="ORF">CLV55_10784</name>
</gene>
<feature type="domain" description="Ketosynthase family 3 (KS3)" evidence="4">
    <location>
        <begin position="2"/>
        <end position="377"/>
    </location>
</feature>
<dbReference type="OrthoDB" id="9808669at2"/>
<reference evidence="5 6" key="1">
    <citation type="submission" date="2018-06" db="EMBL/GenBank/DDBJ databases">
        <title>Genomic Encyclopedia of Archaeal and Bacterial Type Strains, Phase II (KMG-II): from individual species to whole genera.</title>
        <authorList>
            <person name="Goeker M."/>
        </authorList>
    </citation>
    <scope>NUCLEOTIDE SEQUENCE [LARGE SCALE GENOMIC DNA]</scope>
    <source>
        <strain evidence="5 6">DSM 25663</strain>
    </source>
</reference>
<dbReference type="Pfam" id="PF02801">
    <property type="entry name" value="Ketoacyl-synt_C"/>
    <property type="match status" value="1"/>
</dbReference>
<dbReference type="InterPro" id="IPR016039">
    <property type="entry name" value="Thiolase-like"/>
</dbReference>
<dbReference type="SUPFAM" id="SSF53901">
    <property type="entry name" value="Thiolase-like"/>
    <property type="match status" value="2"/>
</dbReference>
<comment type="caution">
    <text evidence="5">The sequence shown here is derived from an EMBL/GenBank/DDBJ whole genome shotgun (WGS) entry which is preliminary data.</text>
</comment>
<proteinExistence type="inferred from homology"/>
<dbReference type="GO" id="GO:0004315">
    <property type="term" value="F:3-oxoacyl-[acyl-carrier-protein] synthase activity"/>
    <property type="evidence" value="ECO:0007669"/>
    <property type="project" value="TreeGrafter"/>
</dbReference>
<evidence type="ECO:0000256" key="2">
    <source>
        <dbReference type="ARBA" id="ARBA00022679"/>
    </source>
</evidence>
<dbReference type="InterPro" id="IPR000794">
    <property type="entry name" value="Beta-ketoacyl_synthase"/>
</dbReference>
<sequence>MSKNCYIIQTNCVTPLGFDVNSNFEAMLNGDSGIQCHKNSPLLGSSFYAATIDSTQLDVAFSKVECNAEFSRLEKMLILSLQPIISKQKVTPKSVFILSTTKGNITALENKEYPIEGTYLSVLAKKIALYFGFTTEPIVVSNACVSGVLAVAVANRMIQAGVYEEAFLVAGDEVSEFVLSGFNSFQAMSENPCKPYDKDRNGVTLGEATAAVYISSDESKIGKGSIKILGDGSVNDANHISGPSRTGEGLYRSISSALKEAYINPHQIDYLSAHGTATLYNDEMEAIAFSRLGLQNVPINSYKGFFGHTLGASGLLETVFAIECANRNQLIASKGYNENGVSQNINIIHKNAKKEITYFLKTASGFGGCNTAVVFEKIK</sequence>
<dbReference type="Proteomes" id="UP000248840">
    <property type="component" value="Unassembled WGS sequence"/>
</dbReference>
<name>A0A328YC27_9FLAO</name>
<evidence type="ECO:0000313" key="5">
    <source>
        <dbReference type="EMBL" id="RAR71528.1"/>
    </source>
</evidence>
<dbReference type="InterPro" id="IPR014030">
    <property type="entry name" value="Ketoacyl_synth_N"/>
</dbReference>
<keyword evidence="6" id="KW-1185">Reference proteome</keyword>
<evidence type="ECO:0000259" key="4">
    <source>
        <dbReference type="PROSITE" id="PS52004"/>
    </source>
</evidence>
<dbReference type="PANTHER" id="PTHR11712:SF336">
    <property type="entry name" value="3-OXOACYL-[ACYL-CARRIER-PROTEIN] SYNTHASE, MITOCHONDRIAL"/>
    <property type="match status" value="1"/>
</dbReference>
<dbReference type="PANTHER" id="PTHR11712">
    <property type="entry name" value="POLYKETIDE SYNTHASE-RELATED"/>
    <property type="match status" value="1"/>
</dbReference>
<dbReference type="RefSeq" id="WP_112113375.1">
    <property type="nucleotide sequence ID" value="NZ_QLSZ01000007.1"/>
</dbReference>
<evidence type="ECO:0000256" key="3">
    <source>
        <dbReference type="RuleBase" id="RU003694"/>
    </source>
</evidence>
<keyword evidence="2 3" id="KW-0808">Transferase</keyword>
<evidence type="ECO:0000313" key="6">
    <source>
        <dbReference type="Proteomes" id="UP000248840"/>
    </source>
</evidence>
<protein>
    <submittedName>
        <fullName evidence="5">3-oxoacyl-[acyl-carrier-protein] synthase-1</fullName>
    </submittedName>
</protein>
<dbReference type="InterPro" id="IPR020841">
    <property type="entry name" value="PKS_Beta-ketoAc_synthase_dom"/>
</dbReference>
<dbReference type="Gene3D" id="3.40.47.10">
    <property type="match status" value="1"/>
</dbReference>
<dbReference type="Pfam" id="PF00109">
    <property type="entry name" value="ketoacyl-synt"/>
    <property type="match status" value="1"/>
</dbReference>
<comment type="similarity">
    <text evidence="1 3">Belongs to the thiolase-like superfamily. Beta-ketoacyl-ACP synthases family.</text>
</comment>